<sequence length="73" mass="9125">MEFLILKQDKIPNHRFELICWEDNQKIRKYIDWSLMNLILDKGHRRRVPISFFQKNILTRFLHQLYHFKPLLS</sequence>
<dbReference type="AlphaFoldDB" id="A0ABD3TVC4"/>
<dbReference type="Proteomes" id="UP001634393">
    <property type="component" value="Unassembled WGS sequence"/>
</dbReference>
<keyword evidence="2" id="KW-1185">Reference proteome</keyword>
<name>A0ABD3TVC4_9LAMI</name>
<gene>
    <name evidence="1" type="ORF">ACJIZ3_025087</name>
</gene>
<dbReference type="EMBL" id="JBJXBP010000003">
    <property type="protein sequence ID" value="KAL3840496.1"/>
    <property type="molecule type" value="Genomic_DNA"/>
</dbReference>
<evidence type="ECO:0000313" key="2">
    <source>
        <dbReference type="Proteomes" id="UP001634393"/>
    </source>
</evidence>
<evidence type="ECO:0000313" key="1">
    <source>
        <dbReference type="EMBL" id="KAL3840496.1"/>
    </source>
</evidence>
<reference evidence="1 2" key="1">
    <citation type="submission" date="2024-12" db="EMBL/GenBank/DDBJ databases">
        <title>The unique morphological basis and parallel evolutionary history of personate flowers in Penstemon.</title>
        <authorList>
            <person name="Depatie T.H."/>
            <person name="Wessinger C.A."/>
        </authorList>
    </citation>
    <scope>NUCLEOTIDE SEQUENCE [LARGE SCALE GENOMIC DNA]</scope>
    <source>
        <strain evidence="1">WTNN_2</strain>
        <tissue evidence="1">Leaf</tissue>
    </source>
</reference>
<comment type="caution">
    <text evidence="1">The sequence shown here is derived from an EMBL/GenBank/DDBJ whole genome shotgun (WGS) entry which is preliminary data.</text>
</comment>
<organism evidence="1 2">
    <name type="scientific">Penstemon smallii</name>
    <dbReference type="NCBI Taxonomy" id="265156"/>
    <lineage>
        <taxon>Eukaryota</taxon>
        <taxon>Viridiplantae</taxon>
        <taxon>Streptophyta</taxon>
        <taxon>Embryophyta</taxon>
        <taxon>Tracheophyta</taxon>
        <taxon>Spermatophyta</taxon>
        <taxon>Magnoliopsida</taxon>
        <taxon>eudicotyledons</taxon>
        <taxon>Gunneridae</taxon>
        <taxon>Pentapetalae</taxon>
        <taxon>asterids</taxon>
        <taxon>lamiids</taxon>
        <taxon>Lamiales</taxon>
        <taxon>Plantaginaceae</taxon>
        <taxon>Cheloneae</taxon>
        <taxon>Penstemon</taxon>
    </lineage>
</organism>
<proteinExistence type="predicted"/>
<accession>A0ABD3TVC4</accession>
<protein>
    <submittedName>
        <fullName evidence="1">Uncharacterized protein</fullName>
    </submittedName>
</protein>